<dbReference type="GO" id="GO:0016757">
    <property type="term" value="F:glycosyltransferase activity"/>
    <property type="evidence" value="ECO:0007669"/>
    <property type="project" value="InterPro"/>
</dbReference>
<organism evidence="2 3">
    <name type="scientific">Allopontixanthobacter confluentis</name>
    <dbReference type="NCBI Taxonomy" id="1849021"/>
    <lineage>
        <taxon>Bacteria</taxon>
        <taxon>Pseudomonadati</taxon>
        <taxon>Pseudomonadota</taxon>
        <taxon>Alphaproteobacteria</taxon>
        <taxon>Sphingomonadales</taxon>
        <taxon>Erythrobacteraceae</taxon>
        <taxon>Allopontixanthobacter</taxon>
    </lineage>
</organism>
<comment type="caution">
    <text evidence="2">The sequence shown here is derived from an EMBL/GenBank/DDBJ whole genome shotgun (WGS) entry which is preliminary data.</text>
</comment>
<gene>
    <name evidence="2" type="ORF">GRI44_07925</name>
</gene>
<dbReference type="SUPFAM" id="SSF53756">
    <property type="entry name" value="UDP-Glycosyltransferase/glycogen phosphorylase"/>
    <property type="match status" value="1"/>
</dbReference>
<dbReference type="OrthoDB" id="503550at2"/>
<dbReference type="RefSeq" id="WP_160600956.1">
    <property type="nucleotide sequence ID" value="NZ_WTYU01000001.1"/>
</dbReference>
<dbReference type="Gene3D" id="3.40.50.2000">
    <property type="entry name" value="Glycogen Phosphorylase B"/>
    <property type="match status" value="2"/>
</dbReference>
<evidence type="ECO:0000313" key="2">
    <source>
        <dbReference type="EMBL" id="MXP14677.1"/>
    </source>
</evidence>
<reference evidence="2 3" key="1">
    <citation type="submission" date="2019-12" db="EMBL/GenBank/DDBJ databases">
        <title>Genomic-based taxomic classification of the family Erythrobacteraceae.</title>
        <authorList>
            <person name="Xu L."/>
        </authorList>
    </citation>
    <scope>NUCLEOTIDE SEQUENCE [LARGE SCALE GENOMIC DNA]</scope>
    <source>
        <strain evidence="2 3">KCTC 52259</strain>
    </source>
</reference>
<dbReference type="Pfam" id="PF00534">
    <property type="entry name" value="Glycos_transf_1"/>
    <property type="match status" value="1"/>
</dbReference>
<proteinExistence type="predicted"/>
<dbReference type="AlphaFoldDB" id="A0A6L7GFM5"/>
<sequence length="411" mass="44745">MKVSYIFPQFLVPSQAFALSDILALKNDGHAVTVYTIKPPAKNQRQLDLERGIPPDLPVMRPALGGAARWLKLCWRSRAVLWRLSGQILKNIRRQPRAALGALLALPRCAEIAEHISTQAPDVVHLFWSRHASLIFPILKSRHSPVLRSAFVGAYDLVADDFLTRMAIDEADVLFTHAEANRPYLSRRAQAGTPLNVVHRGIPISIDAADSPQRDRNLWLTAAALYPSKNVASVIRAFARAYGHDAKLRLEIFGDGPDRARLEKLAAALVPDGAVRFCGHVSRENLMARMQQAALFLLLSTKPSERLPNVIKEAMLAGCSIIVSQSEGIEELIPDTALGKIVNADDEPAIDRAVAELAGEPAAAAAVRRTAARHLIEQKFSAAHSMQQYCAAWAAAQSAADGPALPMGTAE</sequence>
<evidence type="ECO:0000259" key="1">
    <source>
        <dbReference type="Pfam" id="PF00534"/>
    </source>
</evidence>
<dbReference type="PANTHER" id="PTHR12526">
    <property type="entry name" value="GLYCOSYLTRANSFERASE"/>
    <property type="match status" value="1"/>
</dbReference>
<dbReference type="InterPro" id="IPR001296">
    <property type="entry name" value="Glyco_trans_1"/>
</dbReference>
<keyword evidence="2" id="KW-0808">Transferase</keyword>
<keyword evidence="3" id="KW-1185">Reference proteome</keyword>
<dbReference type="Proteomes" id="UP000473531">
    <property type="component" value="Unassembled WGS sequence"/>
</dbReference>
<feature type="domain" description="Glycosyl transferase family 1" evidence="1">
    <location>
        <begin position="214"/>
        <end position="369"/>
    </location>
</feature>
<dbReference type="EMBL" id="WTYU01000001">
    <property type="protein sequence ID" value="MXP14677.1"/>
    <property type="molecule type" value="Genomic_DNA"/>
</dbReference>
<accession>A0A6L7GFM5</accession>
<evidence type="ECO:0000313" key="3">
    <source>
        <dbReference type="Proteomes" id="UP000473531"/>
    </source>
</evidence>
<name>A0A6L7GFM5_9SPHN</name>
<protein>
    <submittedName>
        <fullName evidence="2">Glycosyltransferase</fullName>
    </submittedName>
</protein>